<dbReference type="PANTHER" id="PTHR46558:SF4">
    <property type="entry name" value="DNA-BIDING PHAGE PROTEIN"/>
    <property type="match status" value="1"/>
</dbReference>
<dbReference type="Gene3D" id="1.10.260.40">
    <property type="entry name" value="lambda repressor-like DNA-binding domains"/>
    <property type="match status" value="1"/>
</dbReference>
<comment type="caution">
    <text evidence="3">The sequence shown here is derived from an EMBL/GenBank/DDBJ whole genome shotgun (WGS) entry which is preliminary data.</text>
</comment>
<dbReference type="EMBL" id="JAVBVO010000003">
    <property type="protein sequence ID" value="MDZ5758732.1"/>
    <property type="molecule type" value="Genomic_DNA"/>
</dbReference>
<protein>
    <submittedName>
        <fullName evidence="3">Helix-turn-helix transcriptional regulator</fullName>
    </submittedName>
</protein>
<dbReference type="AlphaFoldDB" id="A0AAW9K5T1"/>
<keyword evidence="1" id="KW-0238">DNA-binding</keyword>
<dbReference type="InterPro" id="IPR001387">
    <property type="entry name" value="Cro/C1-type_HTH"/>
</dbReference>
<dbReference type="PROSITE" id="PS50943">
    <property type="entry name" value="HTH_CROC1"/>
    <property type="match status" value="1"/>
</dbReference>
<dbReference type="Pfam" id="PF13443">
    <property type="entry name" value="HTH_26"/>
    <property type="match status" value="1"/>
</dbReference>
<evidence type="ECO:0000313" key="4">
    <source>
        <dbReference type="Proteomes" id="UP001290462"/>
    </source>
</evidence>
<sequence length="109" mass="12584">MTFFSKKLTELMNRHDVSDQKLADDLGISRTTVLRWRNGERSPKLNKIPEIAKYFSTTPEDLIGESKDDSNTNLNGKQILIASHIDDDVTEEDMDDILRYIELIKKSKK</sequence>
<dbReference type="InterPro" id="IPR010982">
    <property type="entry name" value="Lambda_DNA-bd_dom_sf"/>
</dbReference>
<dbReference type="SMART" id="SM00530">
    <property type="entry name" value="HTH_XRE"/>
    <property type="match status" value="1"/>
</dbReference>
<proteinExistence type="predicted"/>
<evidence type="ECO:0000313" key="3">
    <source>
        <dbReference type="EMBL" id="MDZ5758732.1"/>
    </source>
</evidence>
<dbReference type="RefSeq" id="WP_322808898.1">
    <property type="nucleotide sequence ID" value="NZ_JAVBVO010000003.1"/>
</dbReference>
<dbReference type="SUPFAM" id="SSF47413">
    <property type="entry name" value="lambda repressor-like DNA-binding domains"/>
    <property type="match status" value="1"/>
</dbReference>
<evidence type="ECO:0000256" key="1">
    <source>
        <dbReference type="ARBA" id="ARBA00023125"/>
    </source>
</evidence>
<evidence type="ECO:0000259" key="2">
    <source>
        <dbReference type="PROSITE" id="PS50943"/>
    </source>
</evidence>
<dbReference type="CDD" id="cd00093">
    <property type="entry name" value="HTH_XRE"/>
    <property type="match status" value="1"/>
</dbReference>
<dbReference type="GO" id="GO:0003677">
    <property type="term" value="F:DNA binding"/>
    <property type="evidence" value="ECO:0007669"/>
    <property type="project" value="UniProtKB-KW"/>
</dbReference>
<dbReference type="PANTHER" id="PTHR46558">
    <property type="entry name" value="TRACRIPTIONAL REGULATORY PROTEIN-RELATED-RELATED"/>
    <property type="match status" value="1"/>
</dbReference>
<gene>
    <name evidence="3" type="ORF">RAK27_08710</name>
</gene>
<reference evidence="3" key="1">
    <citation type="submission" date="2023-08" db="EMBL/GenBank/DDBJ databases">
        <title>Genomic characterization of piscicolin 126 produced by Carnobacterium maltaromaticum CM22 strain isolated from salmon (Salmo salar).</title>
        <authorList>
            <person name="Gonzalez-Gragera E."/>
            <person name="Garcia-Lopez J.D."/>
            <person name="Teso-Perez C."/>
            <person name="Gimenez-Hernandez I."/>
            <person name="Peralta-Sanchez J.M."/>
            <person name="Valdivia E."/>
            <person name="Montalban-Lopez M."/>
            <person name="Martin-Platero A.M."/>
            <person name="Banos A."/>
            <person name="Martinez-Bueno M."/>
        </authorList>
    </citation>
    <scope>NUCLEOTIDE SEQUENCE</scope>
    <source>
        <strain evidence="3">CM22</strain>
    </source>
</reference>
<dbReference type="Proteomes" id="UP001290462">
    <property type="component" value="Unassembled WGS sequence"/>
</dbReference>
<name>A0AAW9K5T1_CARML</name>
<feature type="domain" description="HTH cro/C1-type" evidence="2">
    <location>
        <begin position="8"/>
        <end position="62"/>
    </location>
</feature>
<accession>A0AAW9K5T1</accession>
<organism evidence="3 4">
    <name type="scientific">Carnobacterium maltaromaticum</name>
    <name type="common">Carnobacterium piscicola</name>
    <dbReference type="NCBI Taxonomy" id="2751"/>
    <lineage>
        <taxon>Bacteria</taxon>
        <taxon>Bacillati</taxon>
        <taxon>Bacillota</taxon>
        <taxon>Bacilli</taxon>
        <taxon>Lactobacillales</taxon>
        <taxon>Carnobacteriaceae</taxon>
        <taxon>Carnobacterium</taxon>
    </lineage>
</organism>